<comment type="caution">
    <text evidence="2">The sequence shown here is derived from an EMBL/GenBank/DDBJ whole genome shotgun (WGS) entry which is preliminary data.</text>
</comment>
<dbReference type="PANTHER" id="PTHR46148:SF59">
    <property type="entry name" value="NUCLEOTIDYLTRANSFERASE, RIBONUCLEASE H"/>
    <property type="match status" value="1"/>
</dbReference>
<keyword evidence="2" id="KW-0695">RNA-directed DNA polymerase</keyword>
<dbReference type="PROSITE" id="PS50994">
    <property type="entry name" value="INTEGRASE"/>
    <property type="match status" value="1"/>
</dbReference>
<dbReference type="InterPro" id="IPR012337">
    <property type="entry name" value="RNaseH-like_sf"/>
</dbReference>
<dbReference type="InterPro" id="IPR001584">
    <property type="entry name" value="Integrase_cat-core"/>
</dbReference>
<keyword evidence="2" id="KW-0808">Transferase</keyword>
<reference evidence="2" key="2">
    <citation type="submission" date="2022-01" db="EMBL/GenBank/DDBJ databases">
        <authorList>
            <person name="Yamashiro T."/>
            <person name="Shiraishi A."/>
            <person name="Satake H."/>
            <person name="Nakayama K."/>
        </authorList>
    </citation>
    <scope>NUCLEOTIDE SEQUENCE</scope>
</reference>
<dbReference type="Gene3D" id="3.30.420.10">
    <property type="entry name" value="Ribonuclease H-like superfamily/Ribonuclease H"/>
    <property type="match status" value="1"/>
</dbReference>
<dbReference type="InterPro" id="IPR036397">
    <property type="entry name" value="RNaseH_sf"/>
</dbReference>
<feature type="domain" description="Integrase catalytic" evidence="1">
    <location>
        <begin position="1"/>
        <end position="118"/>
    </location>
</feature>
<accession>A0ABQ5HER6</accession>
<evidence type="ECO:0000259" key="1">
    <source>
        <dbReference type="PROSITE" id="PS50994"/>
    </source>
</evidence>
<evidence type="ECO:0000313" key="3">
    <source>
        <dbReference type="Proteomes" id="UP001151760"/>
    </source>
</evidence>
<keyword evidence="2" id="KW-0548">Nucleotidyltransferase</keyword>
<evidence type="ECO:0000313" key="2">
    <source>
        <dbReference type="EMBL" id="GJT85740.1"/>
    </source>
</evidence>
<gene>
    <name evidence="2" type="ORF">Tco_1067457</name>
</gene>
<reference evidence="2" key="1">
    <citation type="journal article" date="2022" name="Int. J. Mol. Sci.">
        <title>Draft Genome of Tanacetum Coccineum: Genomic Comparison of Closely Related Tanacetum-Family Plants.</title>
        <authorList>
            <person name="Yamashiro T."/>
            <person name="Shiraishi A."/>
            <person name="Nakayama K."/>
            <person name="Satake H."/>
        </authorList>
    </citation>
    <scope>NUCLEOTIDE SEQUENCE</scope>
</reference>
<dbReference type="GO" id="GO:0003964">
    <property type="term" value="F:RNA-directed DNA polymerase activity"/>
    <property type="evidence" value="ECO:0007669"/>
    <property type="project" value="UniProtKB-KW"/>
</dbReference>
<name>A0ABQ5HER6_9ASTR</name>
<dbReference type="SUPFAM" id="SSF53098">
    <property type="entry name" value="Ribonuclease H-like"/>
    <property type="match status" value="1"/>
</dbReference>
<dbReference type="EMBL" id="BQNB010019479">
    <property type="protein sequence ID" value="GJT85740.1"/>
    <property type="molecule type" value="Genomic_DNA"/>
</dbReference>
<protein>
    <submittedName>
        <fullName evidence="2">Reverse transcriptase domain-containing protein</fullName>
    </submittedName>
</protein>
<keyword evidence="3" id="KW-1185">Reference proteome</keyword>
<dbReference type="Proteomes" id="UP001151760">
    <property type="component" value="Unassembled WGS sequence"/>
</dbReference>
<dbReference type="PANTHER" id="PTHR46148">
    <property type="entry name" value="CHROMO DOMAIN-CONTAINING PROTEIN"/>
    <property type="match status" value="1"/>
</dbReference>
<sequence>MERFATLYINEIIARHGVPVLIIFDHDSHFTSRFWQSIQKELGTQLDMSTVYHPQTDSQSEHTIQTLEDMLIACETTDNIVQVKERLKAARDRQKSYADNQQKPLEFSVSDKVLLKVSPWKGIICFGKRSKLSSRYKCLADVNLHVPLEEIKIDKGLCFVEEPIEGMDREIKKLKQSKILIVRIRWNSRRGPEYCWEREDEMKHKRGGRFKSERLAQVLLVTQLYLSYSNAQKRLIKG</sequence>
<organism evidence="2 3">
    <name type="scientific">Tanacetum coccineum</name>
    <dbReference type="NCBI Taxonomy" id="301880"/>
    <lineage>
        <taxon>Eukaryota</taxon>
        <taxon>Viridiplantae</taxon>
        <taxon>Streptophyta</taxon>
        <taxon>Embryophyta</taxon>
        <taxon>Tracheophyta</taxon>
        <taxon>Spermatophyta</taxon>
        <taxon>Magnoliopsida</taxon>
        <taxon>eudicotyledons</taxon>
        <taxon>Gunneridae</taxon>
        <taxon>Pentapetalae</taxon>
        <taxon>asterids</taxon>
        <taxon>campanulids</taxon>
        <taxon>Asterales</taxon>
        <taxon>Asteraceae</taxon>
        <taxon>Asteroideae</taxon>
        <taxon>Anthemideae</taxon>
        <taxon>Anthemidinae</taxon>
        <taxon>Tanacetum</taxon>
    </lineage>
</organism>
<proteinExistence type="predicted"/>